<sequence>MLLVQLTNPVRLQSTPNELPLTSSTITGIPEEIQGAWENLNSENPPSSKYLYLTTKSQYWIPSFGKSSLQGSLQPSEIRRYLSYYIPISTNEWRFRTLAWPYTRIEGTFKLLDSFTLELHVWERGSSATRSDSPIISIYKRMVPRPGPYYEDFSDVIPSVPKPLHGTWIQESSPAPERMIITPASDHQPFTIRFTPHNISEIPIGGSEQTWTGGVFVDWGPGCWWLRTGQGISGSESCFEIETGGRLKLTTLPLKENRPSEMAPSQIRYFRHSN</sequence>
<keyword evidence="2" id="KW-1185">Reference proteome</keyword>
<evidence type="ECO:0000313" key="1">
    <source>
        <dbReference type="EMBL" id="BDU68664.1"/>
    </source>
</evidence>
<accession>A0ABM8DP81</accession>
<organism evidence="1 2">
    <name type="scientific">Geothrix oryzae</name>
    <dbReference type="NCBI Taxonomy" id="2927975"/>
    <lineage>
        <taxon>Bacteria</taxon>
        <taxon>Pseudomonadati</taxon>
        <taxon>Acidobacteriota</taxon>
        <taxon>Holophagae</taxon>
        <taxon>Holophagales</taxon>
        <taxon>Holophagaceae</taxon>
        <taxon>Geothrix</taxon>
    </lineage>
</organism>
<evidence type="ECO:0000313" key="2">
    <source>
        <dbReference type="Proteomes" id="UP001242010"/>
    </source>
</evidence>
<dbReference type="EMBL" id="AP027079">
    <property type="protein sequence ID" value="BDU68664.1"/>
    <property type="molecule type" value="Genomic_DNA"/>
</dbReference>
<dbReference type="Proteomes" id="UP001242010">
    <property type="component" value="Chromosome"/>
</dbReference>
<protein>
    <submittedName>
        <fullName evidence="1">Uncharacterized protein</fullName>
    </submittedName>
</protein>
<reference evidence="2" key="1">
    <citation type="journal article" date="2023" name="Int. J. Syst. Evol. Microbiol.">
        <title>Mesoterricola silvestris gen. nov., sp. nov., Mesoterricola sediminis sp. nov., Geothrix oryzae sp. nov., Geothrix edaphica sp. nov., Geothrix rubra sp. nov., and Geothrix limicola sp. nov., six novel members of Acidobacteriota isolated from soils.</title>
        <authorList>
            <person name="Itoh H."/>
            <person name="Sugisawa Y."/>
            <person name="Mise K."/>
            <person name="Xu Z."/>
            <person name="Kuniyasu M."/>
            <person name="Ushijima N."/>
            <person name="Kawano K."/>
            <person name="Kobayashi E."/>
            <person name="Shiratori Y."/>
            <person name="Masuda Y."/>
            <person name="Senoo K."/>
        </authorList>
    </citation>
    <scope>NUCLEOTIDE SEQUENCE [LARGE SCALE GENOMIC DNA]</scope>
    <source>
        <strain evidence="2">Red222</strain>
    </source>
</reference>
<gene>
    <name evidence="1" type="ORF">GETHOR_07650</name>
</gene>
<name>A0ABM8DP81_9BACT</name>
<proteinExistence type="predicted"/>